<accession>A0A1Q5U1R2</accession>
<keyword evidence="3" id="KW-1185">Reference proteome</keyword>
<reference evidence="2 3" key="1">
    <citation type="submission" date="2016-10" db="EMBL/GenBank/DDBJ databases">
        <title>Genome sequence of the ascomycete fungus Penicillium subrubescens.</title>
        <authorList>
            <person name="De Vries R.P."/>
            <person name="Peng M."/>
            <person name="Dilokpimol A."/>
            <person name="Hilden K."/>
            <person name="Makela M.R."/>
            <person name="Grigoriev I."/>
            <person name="Riley R."/>
            <person name="Granchi Z."/>
        </authorList>
    </citation>
    <scope>NUCLEOTIDE SEQUENCE [LARGE SCALE GENOMIC DNA]</scope>
    <source>
        <strain evidence="2 3">CBS 132785</strain>
    </source>
</reference>
<organism evidence="2 3">
    <name type="scientific">Penicillium subrubescens</name>
    <dbReference type="NCBI Taxonomy" id="1316194"/>
    <lineage>
        <taxon>Eukaryota</taxon>
        <taxon>Fungi</taxon>
        <taxon>Dikarya</taxon>
        <taxon>Ascomycota</taxon>
        <taxon>Pezizomycotina</taxon>
        <taxon>Eurotiomycetes</taxon>
        <taxon>Eurotiomycetidae</taxon>
        <taxon>Eurotiales</taxon>
        <taxon>Aspergillaceae</taxon>
        <taxon>Penicillium</taxon>
    </lineage>
</organism>
<sequence length="99" mass="11086">MAPIIATTLDATTALLKRDAGSPSNFPLYVFAIIVGCVAIVLIGFGIWTMYHGIESGTFFDIGYDQRKYMREVRQRNTNSLAVLARRPDMIVPVEELNY</sequence>
<proteinExistence type="predicted"/>
<keyword evidence="1" id="KW-0812">Transmembrane</keyword>
<evidence type="ECO:0000313" key="3">
    <source>
        <dbReference type="Proteomes" id="UP000186955"/>
    </source>
</evidence>
<feature type="transmembrane region" description="Helical" evidence="1">
    <location>
        <begin position="26"/>
        <end position="48"/>
    </location>
</feature>
<protein>
    <submittedName>
        <fullName evidence="2">Uncharacterized protein</fullName>
    </submittedName>
</protein>
<keyword evidence="1" id="KW-1133">Transmembrane helix</keyword>
<comment type="caution">
    <text evidence="2">The sequence shown here is derived from an EMBL/GenBank/DDBJ whole genome shotgun (WGS) entry which is preliminary data.</text>
</comment>
<dbReference type="OrthoDB" id="4159814at2759"/>
<gene>
    <name evidence="2" type="ORF">PENSUB_6371</name>
</gene>
<keyword evidence="1" id="KW-0472">Membrane</keyword>
<evidence type="ECO:0000313" key="2">
    <source>
        <dbReference type="EMBL" id="OKP06381.1"/>
    </source>
</evidence>
<dbReference type="EMBL" id="MNBE01000598">
    <property type="protein sequence ID" value="OKP06381.1"/>
    <property type="molecule type" value="Genomic_DNA"/>
</dbReference>
<evidence type="ECO:0000256" key="1">
    <source>
        <dbReference type="SAM" id="Phobius"/>
    </source>
</evidence>
<dbReference type="AlphaFoldDB" id="A0A1Q5U1R2"/>
<dbReference type="Proteomes" id="UP000186955">
    <property type="component" value="Unassembled WGS sequence"/>
</dbReference>
<name>A0A1Q5U1R2_9EURO</name>